<gene>
    <name evidence="10" type="ORF">FPZ45_06025</name>
</gene>
<protein>
    <submittedName>
        <fullName evidence="10">Ger(X)C family spore germination protein</fullName>
    </submittedName>
</protein>
<dbReference type="InterPro" id="IPR008844">
    <property type="entry name" value="Spore_GerAC-like"/>
</dbReference>
<evidence type="ECO:0000256" key="5">
    <source>
        <dbReference type="ARBA" id="ARBA00023136"/>
    </source>
</evidence>
<keyword evidence="6" id="KW-0564">Palmitate</keyword>
<evidence type="ECO:0000259" key="8">
    <source>
        <dbReference type="Pfam" id="PF05504"/>
    </source>
</evidence>
<evidence type="ECO:0000256" key="2">
    <source>
        <dbReference type="ARBA" id="ARBA00007886"/>
    </source>
</evidence>
<feature type="domain" description="Spore germination protein N-terminal" evidence="9">
    <location>
        <begin position="9"/>
        <end position="185"/>
    </location>
</feature>
<dbReference type="Pfam" id="PF05504">
    <property type="entry name" value="Spore_GerAC"/>
    <property type="match status" value="1"/>
</dbReference>
<feature type="domain" description="Spore germination GerAC-like C-terminal" evidence="8">
    <location>
        <begin position="197"/>
        <end position="364"/>
    </location>
</feature>
<keyword evidence="5" id="KW-0472">Membrane</keyword>
<evidence type="ECO:0000259" key="9">
    <source>
        <dbReference type="Pfam" id="PF25198"/>
    </source>
</evidence>
<dbReference type="PANTHER" id="PTHR35789:SF1">
    <property type="entry name" value="SPORE GERMINATION PROTEIN B3"/>
    <property type="match status" value="1"/>
</dbReference>
<keyword evidence="7" id="KW-0449">Lipoprotein</keyword>
<dbReference type="GO" id="GO:0016020">
    <property type="term" value="C:membrane"/>
    <property type="evidence" value="ECO:0007669"/>
    <property type="project" value="UniProtKB-SubCell"/>
</dbReference>
<name>A0A559JR62_9BACL</name>
<evidence type="ECO:0000256" key="7">
    <source>
        <dbReference type="ARBA" id="ARBA00023288"/>
    </source>
</evidence>
<sequence length="372" mass="42020">MLLTAGCWDNHELDEYGFVQAVAIDRTEADQIQLTTHFYNPSGKTEMSGGSKSSAKGINIRTSGDTIFEAIRDIPTRFGRKAKWDHMRVILIGERLARTQNIREILDYFSRDHEPRGTVLPLVTEGSAEDYLKIKPFIEQTIGQQYKKMESNGALYSAKTSNIPLYELAIHLKSPSNTSDIPYIHKSPSGKEAIVSRIAVIKGSKLVHILEEKDTEAYLMLVDKYQSGILEFPCMGSAQGQVNNKESLEVVSFKSNLGPRVNGNDVTVGVKIEIKGTIGELRCSRLKSVEDTKRFERRIADQVQARLEHAISIFKAQKLDVIGIGDRLYRRNLQQWKRLEPNWDERFAQSRYDIRVNVQVLNTGMNVGTPFG</sequence>
<evidence type="ECO:0000256" key="1">
    <source>
        <dbReference type="ARBA" id="ARBA00004635"/>
    </source>
</evidence>
<evidence type="ECO:0000313" key="10">
    <source>
        <dbReference type="EMBL" id="TVY02371.1"/>
    </source>
</evidence>
<dbReference type="Gene3D" id="3.30.300.210">
    <property type="entry name" value="Nutrient germinant receptor protein C, domain 3"/>
    <property type="match status" value="1"/>
</dbReference>
<keyword evidence="3" id="KW-0309">Germination</keyword>
<dbReference type="EMBL" id="VNJJ01000003">
    <property type="protein sequence ID" value="TVY02371.1"/>
    <property type="molecule type" value="Genomic_DNA"/>
</dbReference>
<dbReference type="PANTHER" id="PTHR35789">
    <property type="entry name" value="SPORE GERMINATION PROTEIN B3"/>
    <property type="match status" value="1"/>
</dbReference>
<dbReference type="Gene3D" id="6.20.190.10">
    <property type="entry name" value="Nutrient germinant receptor protein C, domain 1"/>
    <property type="match status" value="1"/>
</dbReference>
<dbReference type="AlphaFoldDB" id="A0A559JR62"/>
<evidence type="ECO:0000313" key="11">
    <source>
        <dbReference type="Proteomes" id="UP000316330"/>
    </source>
</evidence>
<dbReference type="InterPro" id="IPR057336">
    <property type="entry name" value="GerAC_N"/>
</dbReference>
<dbReference type="Pfam" id="PF25198">
    <property type="entry name" value="Spore_GerAC_N"/>
    <property type="match status" value="1"/>
</dbReference>
<dbReference type="NCBIfam" id="TIGR02887">
    <property type="entry name" value="spore_ger_x_C"/>
    <property type="match status" value="1"/>
</dbReference>
<reference evidence="10 11" key="1">
    <citation type="submission" date="2019-07" db="EMBL/GenBank/DDBJ databases">
        <authorList>
            <person name="Kim J."/>
        </authorList>
    </citation>
    <scope>NUCLEOTIDE SEQUENCE [LARGE SCALE GENOMIC DNA]</scope>
    <source>
        <strain evidence="10 11">G13</strain>
    </source>
</reference>
<evidence type="ECO:0000256" key="4">
    <source>
        <dbReference type="ARBA" id="ARBA00022729"/>
    </source>
</evidence>
<evidence type="ECO:0000256" key="3">
    <source>
        <dbReference type="ARBA" id="ARBA00022544"/>
    </source>
</evidence>
<proteinExistence type="inferred from homology"/>
<comment type="similarity">
    <text evidence="2">Belongs to the GerABKC lipoprotein family.</text>
</comment>
<dbReference type="Proteomes" id="UP000316330">
    <property type="component" value="Unassembled WGS sequence"/>
</dbReference>
<dbReference type="GO" id="GO:0009847">
    <property type="term" value="P:spore germination"/>
    <property type="evidence" value="ECO:0007669"/>
    <property type="project" value="InterPro"/>
</dbReference>
<comment type="caution">
    <text evidence="10">The sequence shown here is derived from an EMBL/GenBank/DDBJ whole genome shotgun (WGS) entry which is preliminary data.</text>
</comment>
<keyword evidence="11" id="KW-1185">Reference proteome</keyword>
<comment type="subcellular location">
    <subcellularLocation>
        <location evidence="1">Membrane</location>
        <topology evidence="1">Lipid-anchor</topology>
    </subcellularLocation>
</comment>
<evidence type="ECO:0000256" key="6">
    <source>
        <dbReference type="ARBA" id="ARBA00023139"/>
    </source>
</evidence>
<organism evidence="10 11">
    <name type="scientific">Cohnella terricola</name>
    <dbReference type="NCBI Taxonomy" id="1289167"/>
    <lineage>
        <taxon>Bacteria</taxon>
        <taxon>Bacillati</taxon>
        <taxon>Bacillota</taxon>
        <taxon>Bacilli</taxon>
        <taxon>Bacillales</taxon>
        <taxon>Paenibacillaceae</taxon>
        <taxon>Cohnella</taxon>
    </lineage>
</organism>
<dbReference type="OrthoDB" id="2569624at2"/>
<dbReference type="InterPro" id="IPR038501">
    <property type="entry name" value="Spore_GerAC_C_sf"/>
</dbReference>
<dbReference type="InterPro" id="IPR046953">
    <property type="entry name" value="Spore_GerAC-like_C"/>
</dbReference>
<accession>A0A559JR62</accession>
<keyword evidence="4" id="KW-0732">Signal</keyword>